<keyword evidence="11" id="KW-0863">Zinc-finger</keyword>
<feature type="domain" description="CCHC-type" evidence="13">
    <location>
        <begin position="239"/>
        <end position="255"/>
    </location>
</feature>
<dbReference type="InterPro" id="IPR001878">
    <property type="entry name" value="Znf_CCHC"/>
</dbReference>
<evidence type="ECO:0000256" key="4">
    <source>
        <dbReference type="ARBA" id="ARBA00022695"/>
    </source>
</evidence>
<feature type="compositionally biased region" description="Low complexity" evidence="12">
    <location>
        <begin position="255"/>
        <end position="269"/>
    </location>
</feature>
<dbReference type="PANTHER" id="PTHR37984">
    <property type="entry name" value="PROTEIN CBG26694"/>
    <property type="match status" value="1"/>
</dbReference>
<organism evidence="15 16">
    <name type="scientific">Plectus sambesii</name>
    <dbReference type="NCBI Taxonomy" id="2011161"/>
    <lineage>
        <taxon>Eukaryota</taxon>
        <taxon>Metazoa</taxon>
        <taxon>Ecdysozoa</taxon>
        <taxon>Nematoda</taxon>
        <taxon>Chromadorea</taxon>
        <taxon>Plectida</taxon>
        <taxon>Plectina</taxon>
        <taxon>Plectoidea</taxon>
        <taxon>Plectidae</taxon>
        <taxon>Plectus</taxon>
    </lineage>
</organism>
<keyword evidence="11" id="KW-0479">Metal-binding</keyword>
<dbReference type="CDD" id="cd01647">
    <property type="entry name" value="RT_LTR"/>
    <property type="match status" value="1"/>
</dbReference>
<dbReference type="GO" id="GO:0008270">
    <property type="term" value="F:zinc ion binding"/>
    <property type="evidence" value="ECO:0007669"/>
    <property type="project" value="UniProtKB-KW"/>
</dbReference>
<dbReference type="Gene3D" id="3.30.70.270">
    <property type="match status" value="2"/>
</dbReference>
<keyword evidence="6" id="KW-0064">Aspartyl protease</keyword>
<dbReference type="GO" id="GO:0003964">
    <property type="term" value="F:RNA-directed DNA polymerase activity"/>
    <property type="evidence" value="ECO:0007669"/>
    <property type="project" value="UniProtKB-KW"/>
</dbReference>
<keyword evidence="7" id="KW-0255">Endonuclease</keyword>
<keyword evidence="15" id="KW-1185">Reference proteome</keyword>
<dbReference type="Gene3D" id="3.10.10.10">
    <property type="entry name" value="HIV Type 1 Reverse Transcriptase, subunit A, domain 1"/>
    <property type="match status" value="1"/>
</dbReference>
<dbReference type="GO" id="GO:0003677">
    <property type="term" value="F:DNA binding"/>
    <property type="evidence" value="ECO:0007669"/>
    <property type="project" value="UniProtKB-KW"/>
</dbReference>
<dbReference type="FunFam" id="3.10.20.370:FF:000001">
    <property type="entry name" value="Retrovirus-related Pol polyprotein from transposon 17.6-like protein"/>
    <property type="match status" value="1"/>
</dbReference>
<dbReference type="Gene3D" id="2.40.70.10">
    <property type="entry name" value="Acid Proteases"/>
    <property type="match status" value="1"/>
</dbReference>
<sequence>MEAGTSVPKQELPVAATPAPFSSYQVTPPPKYNIGDSWKTWSLLFKVYLEERNTLSDKGKKVALLSSLSIKAVEELQAICEPDDPLDDDVKFEDLLNGLSRRFLELTNDTLERNKFFQLKMGSSSLKEFASSLKKAAATCKFPPAYYDMALTDGFILGVPDYIRSVLIRDKPMNLAAALESAENVQLSKSSLDARPQSSAEFQSVNQIQKSKSSAGDHSCYRCGRTNHQPDDCRFRNERCHACNKQGHISKVCRSKSQQSSSQQSSDSQKGGERKKGFNSSKNNQVVANLDDIKVSTLTSHADLVDTQRIGVQLEMNGVPAELEYDTGAAVTVINKNLWSKLGKPPLSNSQVNCRGYNNQKIPLLGEATVDVACDGKQAKLKMLVSHDGDNVMGRSWIHALQLFCECRLKTCMTPLKVSAVSCSTSASGTSTIDELLSEFPQVFQPGLGHCTEVKAHLSLKQDSRPKFLKARPLPFAVYETVDKELDRLVDQGVLQPINYSEWAAPVVVAPKPGGQIRLCADFSTGLNASLDLHQYPLPKPEELFMKLNGGQVFSKIDFSEAYLQMELDEESKKLVVINTHKGLYQYNRLPFGVSSAPAIFQQTMERMLAGVPGVGVYLDDIIVTGTTAESHAKNLRQVLQRIADYGFRVKKEKCSWAQPSVEYLGFIVDAKGQHTSLKKTKAIADMPPPKNVHQLRSFLGMVQHYARFVPALSTRLSPLHQLLRKQEGSINKLVPYKWTAECQRAFEEIKKDLISPRMLVHYTPHLPIIMAADASNDGIGAVIAHRMPDGQELPIAHASKTLSDAEKRYPQIQKEALALIFGIKKFHKYLWGRHFVLQTDHQPLVKIFGSKKGLPATAANRLQNYAIILMAYSFDIEYVKTDAFGQADGLSRLPAGDDVDF</sequence>
<feature type="region of interest" description="Disordered" evidence="12">
    <location>
        <begin position="253"/>
        <end position="283"/>
    </location>
</feature>
<dbReference type="GO" id="GO:0019899">
    <property type="term" value="F:enzyme binding"/>
    <property type="evidence" value="ECO:0007669"/>
    <property type="project" value="UniProtKB-ARBA"/>
</dbReference>
<dbReference type="PROSITE" id="PS50158">
    <property type="entry name" value="ZF_CCHC"/>
    <property type="match status" value="2"/>
</dbReference>
<evidence type="ECO:0000256" key="10">
    <source>
        <dbReference type="ARBA" id="ARBA00023268"/>
    </source>
</evidence>
<evidence type="ECO:0000256" key="8">
    <source>
        <dbReference type="ARBA" id="ARBA00022918"/>
    </source>
</evidence>
<dbReference type="FunFam" id="3.30.70.270:FF:000020">
    <property type="entry name" value="Transposon Tf2-6 polyprotein-like Protein"/>
    <property type="match status" value="1"/>
</dbReference>
<proteinExistence type="predicted"/>
<dbReference type="Pfam" id="PF00078">
    <property type="entry name" value="RVT_1"/>
    <property type="match status" value="1"/>
</dbReference>
<evidence type="ECO:0000313" key="15">
    <source>
        <dbReference type="Proteomes" id="UP000887566"/>
    </source>
</evidence>
<evidence type="ECO:0000256" key="5">
    <source>
        <dbReference type="ARBA" id="ARBA00022722"/>
    </source>
</evidence>
<reference evidence="16" key="1">
    <citation type="submission" date="2022-11" db="UniProtKB">
        <authorList>
            <consortium name="WormBaseParasite"/>
        </authorList>
    </citation>
    <scope>IDENTIFICATION</scope>
</reference>
<dbReference type="SUPFAM" id="SSF56672">
    <property type="entry name" value="DNA/RNA polymerases"/>
    <property type="match status" value="1"/>
</dbReference>
<dbReference type="SMART" id="SM00343">
    <property type="entry name" value="ZnF_C2HC"/>
    <property type="match status" value="2"/>
</dbReference>
<dbReference type="InterPro" id="IPR000477">
    <property type="entry name" value="RT_dom"/>
</dbReference>
<dbReference type="GO" id="GO:0006508">
    <property type="term" value="P:proteolysis"/>
    <property type="evidence" value="ECO:0007669"/>
    <property type="project" value="UniProtKB-KW"/>
</dbReference>
<keyword evidence="11" id="KW-0862">Zinc</keyword>
<dbReference type="InterPro" id="IPR050951">
    <property type="entry name" value="Retrovirus_Pol_polyprotein"/>
</dbReference>
<keyword evidence="7" id="KW-0378">Hydrolase</keyword>
<keyword evidence="9" id="KW-0238">DNA-binding</keyword>
<keyword evidence="8" id="KW-0695">RNA-directed DNA polymerase</keyword>
<feature type="domain" description="CCHC-type" evidence="13">
    <location>
        <begin position="220"/>
        <end position="234"/>
    </location>
</feature>
<keyword evidence="4" id="KW-0548">Nucleotidyltransferase</keyword>
<accession>A0A914UQL1</accession>
<evidence type="ECO:0000256" key="3">
    <source>
        <dbReference type="ARBA" id="ARBA00022679"/>
    </source>
</evidence>
<dbReference type="Proteomes" id="UP000887566">
    <property type="component" value="Unplaced"/>
</dbReference>
<name>A0A914UQL1_9BILA</name>
<dbReference type="CDD" id="cd09274">
    <property type="entry name" value="RNase_HI_RT_Ty3"/>
    <property type="match status" value="1"/>
</dbReference>
<dbReference type="InterPro" id="IPR043502">
    <property type="entry name" value="DNA/RNA_pol_sf"/>
</dbReference>
<keyword evidence="3" id="KW-0808">Transferase</keyword>
<dbReference type="AlphaFoldDB" id="A0A914UQL1"/>
<protein>
    <recommendedName>
        <fullName evidence="1">RNA-directed DNA polymerase</fullName>
        <ecNumber evidence="1">2.7.7.49</ecNumber>
    </recommendedName>
</protein>
<dbReference type="GO" id="GO:0004519">
    <property type="term" value="F:endonuclease activity"/>
    <property type="evidence" value="ECO:0007669"/>
    <property type="project" value="UniProtKB-KW"/>
</dbReference>
<dbReference type="InterPro" id="IPR036875">
    <property type="entry name" value="Znf_CCHC_sf"/>
</dbReference>
<dbReference type="GO" id="GO:0004190">
    <property type="term" value="F:aspartic-type endopeptidase activity"/>
    <property type="evidence" value="ECO:0007669"/>
    <property type="project" value="UniProtKB-KW"/>
</dbReference>
<keyword evidence="2" id="KW-0645">Protease</keyword>
<evidence type="ECO:0000256" key="12">
    <source>
        <dbReference type="SAM" id="MobiDB-lite"/>
    </source>
</evidence>
<evidence type="ECO:0000313" key="16">
    <source>
        <dbReference type="WBParaSite" id="PSAMB.scaffold11743size3155.g34375.t1"/>
    </source>
</evidence>
<evidence type="ECO:0000256" key="9">
    <source>
        <dbReference type="ARBA" id="ARBA00023125"/>
    </source>
</evidence>
<dbReference type="Pfam" id="PF17919">
    <property type="entry name" value="RT_RNaseH_2"/>
    <property type="match status" value="1"/>
</dbReference>
<keyword evidence="10" id="KW-0511">Multifunctional enzyme</keyword>
<dbReference type="SUPFAM" id="SSF57756">
    <property type="entry name" value="Retrovirus zinc finger-like domains"/>
    <property type="match status" value="1"/>
</dbReference>
<dbReference type="PANTHER" id="PTHR37984:SF5">
    <property type="entry name" value="PROTEIN NYNRIN-LIKE"/>
    <property type="match status" value="1"/>
</dbReference>
<dbReference type="SUPFAM" id="SSF50630">
    <property type="entry name" value="Acid proteases"/>
    <property type="match status" value="1"/>
</dbReference>
<dbReference type="InterPro" id="IPR041577">
    <property type="entry name" value="RT_RNaseH_2"/>
</dbReference>
<dbReference type="WBParaSite" id="PSAMB.scaffold11743size3155.g34375.t1">
    <property type="protein sequence ID" value="PSAMB.scaffold11743size3155.g34375.t1"/>
    <property type="gene ID" value="PSAMB.scaffold11743size3155.g34375"/>
</dbReference>
<evidence type="ECO:0000259" key="14">
    <source>
        <dbReference type="PROSITE" id="PS50878"/>
    </source>
</evidence>
<evidence type="ECO:0000259" key="13">
    <source>
        <dbReference type="PROSITE" id="PS50158"/>
    </source>
</evidence>
<evidence type="ECO:0000256" key="7">
    <source>
        <dbReference type="ARBA" id="ARBA00022759"/>
    </source>
</evidence>
<evidence type="ECO:0000256" key="1">
    <source>
        <dbReference type="ARBA" id="ARBA00012493"/>
    </source>
</evidence>
<dbReference type="Gene3D" id="4.10.60.10">
    <property type="entry name" value="Zinc finger, CCHC-type"/>
    <property type="match status" value="1"/>
</dbReference>
<feature type="domain" description="Reverse transcriptase" evidence="14">
    <location>
        <begin position="491"/>
        <end position="669"/>
    </location>
</feature>
<keyword evidence="5" id="KW-0540">Nuclease</keyword>
<evidence type="ECO:0000256" key="2">
    <source>
        <dbReference type="ARBA" id="ARBA00022670"/>
    </source>
</evidence>
<evidence type="ECO:0000256" key="6">
    <source>
        <dbReference type="ARBA" id="ARBA00022750"/>
    </source>
</evidence>
<evidence type="ECO:0000256" key="11">
    <source>
        <dbReference type="PROSITE-ProRule" id="PRU00047"/>
    </source>
</evidence>
<dbReference type="InterPro" id="IPR021109">
    <property type="entry name" value="Peptidase_aspartic_dom_sf"/>
</dbReference>
<dbReference type="InterPro" id="IPR043128">
    <property type="entry name" value="Rev_trsase/Diguanyl_cyclase"/>
</dbReference>
<dbReference type="EC" id="2.7.7.49" evidence="1"/>
<dbReference type="PROSITE" id="PS50878">
    <property type="entry name" value="RT_POL"/>
    <property type="match status" value="1"/>
</dbReference>